<reference evidence="6 7" key="1">
    <citation type="journal article" date="2015" name="Microbiology (Mosc.)">
        <title>Genomics of the Weissella cibaria species with an examination of its metabolic traits.</title>
        <authorList>
            <person name="Lynch K.M."/>
            <person name="Lucid A."/>
            <person name="Arendt E.K."/>
            <person name="Sleator R.D."/>
            <person name="Lucey B."/>
            <person name="Coffey A."/>
        </authorList>
    </citation>
    <scope>NUCLEOTIDE SEQUENCE [LARGE SCALE GENOMIC DNA]</scope>
    <source>
        <strain evidence="6 7">AB3b</strain>
    </source>
</reference>
<dbReference type="Pfam" id="PF01183">
    <property type="entry name" value="Glyco_hydro_25"/>
    <property type="match status" value="1"/>
</dbReference>
<dbReference type="InterPro" id="IPR018077">
    <property type="entry name" value="Glyco_hydro_fam25_subgr"/>
</dbReference>
<dbReference type="Gene3D" id="3.20.20.80">
    <property type="entry name" value="Glycosidases"/>
    <property type="match status" value="1"/>
</dbReference>
<accession>A0A0D1LV48</accession>
<gene>
    <name evidence="6" type="ORF">ab3b_01342</name>
</gene>
<feature type="signal peptide" evidence="5">
    <location>
        <begin position="1"/>
        <end position="26"/>
    </location>
</feature>
<dbReference type="Gene3D" id="2.40.50.670">
    <property type="match status" value="1"/>
</dbReference>
<feature type="chain" id="PRO_5002243297" evidence="5">
    <location>
        <begin position="27"/>
        <end position="419"/>
    </location>
</feature>
<evidence type="ECO:0000313" key="7">
    <source>
        <dbReference type="Proteomes" id="UP000032289"/>
    </source>
</evidence>
<evidence type="ECO:0000256" key="4">
    <source>
        <dbReference type="SAM" id="MobiDB-lite"/>
    </source>
</evidence>
<dbReference type="AlphaFoldDB" id="A0A0D1LV48"/>
<protein>
    <submittedName>
        <fullName evidence="6">Lyzozyme M1 (1,4-beta-N-acetylmuramidase)</fullName>
    </submittedName>
</protein>
<dbReference type="Proteomes" id="UP000032289">
    <property type="component" value="Unassembled WGS sequence"/>
</dbReference>
<comment type="similarity">
    <text evidence="1">Belongs to the glycosyl hydrolase 25 family.</text>
</comment>
<evidence type="ECO:0000256" key="3">
    <source>
        <dbReference type="ARBA" id="ARBA00023295"/>
    </source>
</evidence>
<keyword evidence="5" id="KW-0732">Signal</keyword>
<dbReference type="InterPro" id="IPR017853">
    <property type="entry name" value="GH"/>
</dbReference>
<dbReference type="SMART" id="SM00641">
    <property type="entry name" value="Glyco_25"/>
    <property type="match status" value="1"/>
</dbReference>
<keyword evidence="3" id="KW-0326">Glycosidase</keyword>
<evidence type="ECO:0000313" key="6">
    <source>
        <dbReference type="EMBL" id="KIU23765.1"/>
    </source>
</evidence>
<dbReference type="GO" id="GO:0009253">
    <property type="term" value="P:peptidoglycan catabolic process"/>
    <property type="evidence" value="ECO:0007669"/>
    <property type="project" value="InterPro"/>
</dbReference>
<dbReference type="GO" id="GO:0003796">
    <property type="term" value="F:lysozyme activity"/>
    <property type="evidence" value="ECO:0007669"/>
    <property type="project" value="InterPro"/>
</dbReference>
<sequence length="419" mass="46156" precursor="true">MNKLLKSALASAGALLIMGSVPSVHAAKGDQGVDWSIYQGLQGKFGYGHDKFAIAQIGGYYAGHGYVDQYTYPTQVQYAIAQGKRAHDYIFVDGVTDRATMKTVIDHYLAKSQTPQGAIFALDIEQGATNTDVVMYGLDYIQSKGKTAVLYGYKNFLMSNLDLQAIANKYPLWLAQYPNYEVTPEPNYNYFPSFDNVQLFQFTASYIAGGLDGNIDLTGITDNGYKHGNPEKPNTDTPAIDAGKEADNTPKEDIAPGMTVKVNFSAKNYTTGEAIPDFVKGEPHKVLEVDGDRVLLDDIYSWLNKKNVEILDANRQDDSAEFNGVFYLDSWQYELGGVYVRNNDMAIPVADYHNDMPASAITLTDRYGNPLADQNGLGNNGVPEYFTLNGKYKVLQRVGSSIEVEMNGESVWLKAAFAN</sequence>
<feature type="compositionally biased region" description="Basic and acidic residues" evidence="4">
    <location>
        <begin position="242"/>
        <end position="251"/>
    </location>
</feature>
<evidence type="ECO:0000256" key="2">
    <source>
        <dbReference type="ARBA" id="ARBA00022801"/>
    </source>
</evidence>
<dbReference type="PATRIC" id="fig|137591.24.peg.1312"/>
<dbReference type="EMBL" id="JWHT01000032">
    <property type="protein sequence ID" value="KIU23765.1"/>
    <property type="molecule type" value="Genomic_DNA"/>
</dbReference>
<proteinExistence type="inferred from homology"/>
<dbReference type="SUPFAM" id="SSF51445">
    <property type="entry name" value="(Trans)glycosidases"/>
    <property type="match status" value="1"/>
</dbReference>
<evidence type="ECO:0000256" key="5">
    <source>
        <dbReference type="SAM" id="SignalP"/>
    </source>
</evidence>
<comment type="caution">
    <text evidence="6">The sequence shown here is derived from an EMBL/GenBank/DDBJ whole genome shotgun (WGS) entry which is preliminary data.</text>
</comment>
<name>A0A0D1LV48_9LACO</name>
<dbReference type="RefSeq" id="WP_052498611.1">
    <property type="nucleotide sequence ID" value="NZ_JWHT01000032.1"/>
</dbReference>
<feature type="region of interest" description="Disordered" evidence="4">
    <location>
        <begin position="227"/>
        <end position="251"/>
    </location>
</feature>
<dbReference type="InterPro" id="IPR002053">
    <property type="entry name" value="Glyco_hydro_25"/>
</dbReference>
<evidence type="ECO:0000256" key="1">
    <source>
        <dbReference type="ARBA" id="ARBA00010646"/>
    </source>
</evidence>
<organism evidence="6 7">
    <name type="scientific">Weissella cibaria</name>
    <dbReference type="NCBI Taxonomy" id="137591"/>
    <lineage>
        <taxon>Bacteria</taxon>
        <taxon>Bacillati</taxon>
        <taxon>Bacillota</taxon>
        <taxon>Bacilli</taxon>
        <taxon>Lactobacillales</taxon>
        <taxon>Lactobacillaceae</taxon>
        <taxon>Weissella</taxon>
    </lineage>
</organism>
<dbReference type="GO" id="GO:0016998">
    <property type="term" value="P:cell wall macromolecule catabolic process"/>
    <property type="evidence" value="ECO:0007669"/>
    <property type="project" value="InterPro"/>
</dbReference>
<keyword evidence="2" id="KW-0378">Hydrolase</keyword>
<dbReference type="InterPro" id="IPR038263">
    <property type="entry name" value="Lytic_exo_TRD_sf"/>
</dbReference>